<dbReference type="GO" id="GO:0005737">
    <property type="term" value="C:cytoplasm"/>
    <property type="evidence" value="ECO:0007669"/>
    <property type="project" value="TreeGrafter"/>
</dbReference>
<dbReference type="SUPFAM" id="SSF52833">
    <property type="entry name" value="Thioredoxin-like"/>
    <property type="match status" value="1"/>
</dbReference>
<reference evidence="3" key="1">
    <citation type="submission" date="2020-07" db="EMBL/GenBank/DDBJ databases">
        <title>Huge and variable diversity of episymbiotic CPR bacteria and DPANN archaea in groundwater ecosystems.</title>
        <authorList>
            <person name="He C.Y."/>
            <person name="Keren R."/>
            <person name="Whittaker M."/>
            <person name="Farag I.F."/>
            <person name="Doudna J."/>
            <person name="Cate J.H.D."/>
            <person name="Banfield J.F."/>
        </authorList>
    </citation>
    <scope>NUCLEOTIDE SEQUENCE</scope>
    <source>
        <strain evidence="3">NC_groundwater_1664_Pr3_B-0.1um_52_9</strain>
    </source>
</reference>
<dbReference type="PROSITE" id="PS51352">
    <property type="entry name" value="THIOREDOXIN_2"/>
    <property type="match status" value="1"/>
</dbReference>
<evidence type="ECO:0000313" key="3">
    <source>
        <dbReference type="EMBL" id="MBI5249891.1"/>
    </source>
</evidence>
<dbReference type="PANTHER" id="PTHR45663:SF11">
    <property type="entry name" value="GEO12009P1"/>
    <property type="match status" value="1"/>
</dbReference>
<dbReference type="CDD" id="cd02947">
    <property type="entry name" value="TRX_family"/>
    <property type="match status" value="1"/>
</dbReference>
<sequence>MKKATTITITILAFILVGALIIGWSIYQKKKDVAAEPSLYVRIFSDENFETDVVEASKTRPILVDFYADWCFPCRMLDPIIEEVAKELKGRAIIGKLNTDKNLIARRFGITKIPAIFIIRDGEIKNAFYGVVPKETIVKALAEFGA</sequence>
<comment type="caution">
    <text evidence="3">The sequence shown here is derived from an EMBL/GenBank/DDBJ whole genome shotgun (WGS) entry which is preliminary data.</text>
</comment>
<dbReference type="InterPro" id="IPR013766">
    <property type="entry name" value="Thioredoxin_domain"/>
</dbReference>
<evidence type="ECO:0000256" key="1">
    <source>
        <dbReference type="SAM" id="Phobius"/>
    </source>
</evidence>
<dbReference type="Pfam" id="PF00085">
    <property type="entry name" value="Thioredoxin"/>
    <property type="match status" value="1"/>
</dbReference>
<protein>
    <submittedName>
        <fullName evidence="3">Thioredoxin</fullName>
    </submittedName>
</protein>
<gene>
    <name evidence="3" type="ORF">HY912_10390</name>
</gene>
<feature type="transmembrane region" description="Helical" evidence="1">
    <location>
        <begin position="6"/>
        <end position="27"/>
    </location>
</feature>
<dbReference type="Gene3D" id="3.40.30.10">
    <property type="entry name" value="Glutaredoxin"/>
    <property type="match status" value="1"/>
</dbReference>
<keyword evidence="1" id="KW-1133">Transmembrane helix</keyword>
<proteinExistence type="predicted"/>
<dbReference type="GO" id="GO:0015035">
    <property type="term" value="F:protein-disulfide reductase activity"/>
    <property type="evidence" value="ECO:0007669"/>
    <property type="project" value="TreeGrafter"/>
</dbReference>
<evidence type="ECO:0000259" key="2">
    <source>
        <dbReference type="PROSITE" id="PS51352"/>
    </source>
</evidence>
<keyword evidence="1" id="KW-0472">Membrane</keyword>
<dbReference type="InterPro" id="IPR036249">
    <property type="entry name" value="Thioredoxin-like_sf"/>
</dbReference>
<accession>A0A9D6V0M9</accession>
<evidence type="ECO:0000313" key="4">
    <source>
        <dbReference type="Proteomes" id="UP000807825"/>
    </source>
</evidence>
<name>A0A9D6V0M9_9BACT</name>
<dbReference type="PANTHER" id="PTHR45663">
    <property type="entry name" value="GEO12009P1"/>
    <property type="match status" value="1"/>
</dbReference>
<dbReference type="EMBL" id="JACRDE010000280">
    <property type="protein sequence ID" value="MBI5249891.1"/>
    <property type="molecule type" value="Genomic_DNA"/>
</dbReference>
<dbReference type="AlphaFoldDB" id="A0A9D6V0M9"/>
<organism evidence="3 4">
    <name type="scientific">Desulfomonile tiedjei</name>
    <dbReference type="NCBI Taxonomy" id="2358"/>
    <lineage>
        <taxon>Bacteria</taxon>
        <taxon>Pseudomonadati</taxon>
        <taxon>Thermodesulfobacteriota</taxon>
        <taxon>Desulfomonilia</taxon>
        <taxon>Desulfomonilales</taxon>
        <taxon>Desulfomonilaceae</taxon>
        <taxon>Desulfomonile</taxon>
    </lineage>
</organism>
<feature type="domain" description="Thioredoxin" evidence="2">
    <location>
        <begin position="24"/>
        <end position="146"/>
    </location>
</feature>
<dbReference type="Proteomes" id="UP000807825">
    <property type="component" value="Unassembled WGS sequence"/>
</dbReference>
<keyword evidence="1" id="KW-0812">Transmembrane</keyword>